<accession>A0A7W4PQ74</accession>
<dbReference type="AlphaFoldDB" id="A0A7W4PQ74"/>
<name>A0A7W4PQ74_9PROT</name>
<keyword evidence="1" id="KW-0472">Membrane</keyword>
<organism evidence="2 3">
    <name type="scientific">Gluconacetobacter takamatsuzukensis</name>
    <dbReference type="NCBI Taxonomy" id="1286190"/>
    <lineage>
        <taxon>Bacteria</taxon>
        <taxon>Pseudomonadati</taxon>
        <taxon>Pseudomonadota</taxon>
        <taxon>Alphaproteobacteria</taxon>
        <taxon>Acetobacterales</taxon>
        <taxon>Acetobacteraceae</taxon>
        <taxon>Gluconacetobacter</taxon>
    </lineage>
</organism>
<dbReference type="Proteomes" id="UP000540556">
    <property type="component" value="Unassembled WGS sequence"/>
</dbReference>
<feature type="transmembrane region" description="Helical" evidence="1">
    <location>
        <begin position="108"/>
        <end position="131"/>
    </location>
</feature>
<reference evidence="2 3" key="1">
    <citation type="submission" date="2020-04" db="EMBL/GenBank/DDBJ databases">
        <title>Description of novel Gluconacetobacter.</title>
        <authorList>
            <person name="Sombolestani A."/>
        </authorList>
    </citation>
    <scope>NUCLEOTIDE SEQUENCE [LARGE SCALE GENOMIC DNA]</scope>
    <source>
        <strain evidence="2 3">LMG 27800</strain>
    </source>
</reference>
<dbReference type="RefSeq" id="WP_182948201.1">
    <property type="nucleotide sequence ID" value="NZ_JABEQK010000003.1"/>
</dbReference>
<feature type="transmembrane region" description="Helical" evidence="1">
    <location>
        <begin position="151"/>
        <end position="174"/>
    </location>
</feature>
<feature type="transmembrane region" description="Helical" evidence="1">
    <location>
        <begin position="76"/>
        <end position="101"/>
    </location>
</feature>
<evidence type="ECO:0000313" key="3">
    <source>
        <dbReference type="Proteomes" id="UP000540556"/>
    </source>
</evidence>
<dbReference type="EMBL" id="JABEQK010000003">
    <property type="protein sequence ID" value="MBB2204279.1"/>
    <property type="molecule type" value="Genomic_DNA"/>
</dbReference>
<comment type="caution">
    <text evidence="2">The sequence shown here is derived from an EMBL/GenBank/DDBJ whole genome shotgun (WGS) entry which is preliminary data.</text>
</comment>
<keyword evidence="3" id="KW-1185">Reference proteome</keyword>
<keyword evidence="1" id="KW-1133">Transmembrane helix</keyword>
<proteinExistence type="predicted"/>
<sequence length="194" mass="20341">MNERDSFLRRLRSGLWGLPRPAIDDIIADYEGHFDAGRAAGRSDADVATALGDPARLARELRAEAGLRRWEDERSLASALGVIVGVIGLAALDLFVILPVLLGLVGSLFAFLVGGVVVALCGGLMLPFALITNLPGFPGDRLQAGLLSLGLLSGGAAVTSVCILITVGLVNLLVRYGRAHYRLIAGGRSSALRD</sequence>
<evidence type="ECO:0000313" key="2">
    <source>
        <dbReference type="EMBL" id="MBB2204279.1"/>
    </source>
</evidence>
<keyword evidence="1" id="KW-0812">Transmembrane</keyword>
<gene>
    <name evidence="2" type="ORF">HLH27_04505</name>
</gene>
<dbReference type="Pfam" id="PF22564">
    <property type="entry name" value="HAAS"/>
    <property type="match status" value="1"/>
</dbReference>
<evidence type="ECO:0000256" key="1">
    <source>
        <dbReference type="SAM" id="Phobius"/>
    </source>
</evidence>
<protein>
    <submittedName>
        <fullName evidence="2">DUF1700 domain-containing protein</fullName>
    </submittedName>
</protein>